<dbReference type="EMBL" id="BAAAEU010000004">
    <property type="protein sequence ID" value="GAA0709343.1"/>
    <property type="molecule type" value="Genomic_DNA"/>
</dbReference>
<protein>
    <submittedName>
        <fullName evidence="2">Uncharacterized protein</fullName>
    </submittedName>
</protein>
<keyword evidence="1" id="KW-0732">Signal</keyword>
<feature type="chain" id="PRO_5046727847" evidence="1">
    <location>
        <begin position="26"/>
        <end position="115"/>
    </location>
</feature>
<evidence type="ECO:0000256" key="1">
    <source>
        <dbReference type="SAM" id="SignalP"/>
    </source>
</evidence>
<feature type="signal peptide" evidence="1">
    <location>
        <begin position="1"/>
        <end position="25"/>
    </location>
</feature>
<evidence type="ECO:0000313" key="3">
    <source>
        <dbReference type="Proteomes" id="UP001501523"/>
    </source>
</evidence>
<keyword evidence="3" id="KW-1185">Reference proteome</keyword>
<accession>A0ABN1IDS3</accession>
<proteinExistence type="predicted"/>
<gene>
    <name evidence="2" type="ORF">GCM10009105_09730</name>
</gene>
<reference evidence="2 3" key="1">
    <citation type="journal article" date="2019" name="Int. J. Syst. Evol. Microbiol.">
        <title>The Global Catalogue of Microorganisms (GCM) 10K type strain sequencing project: providing services to taxonomists for standard genome sequencing and annotation.</title>
        <authorList>
            <consortium name="The Broad Institute Genomics Platform"/>
            <consortium name="The Broad Institute Genome Sequencing Center for Infectious Disease"/>
            <person name="Wu L."/>
            <person name="Ma J."/>
        </authorList>
    </citation>
    <scope>NUCLEOTIDE SEQUENCE [LARGE SCALE GENOMIC DNA]</scope>
    <source>
        <strain evidence="2 3">JCM 15421</strain>
    </source>
</reference>
<organism evidence="2 3">
    <name type="scientific">Dokdonella soli</name>
    <dbReference type="NCBI Taxonomy" id="529810"/>
    <lineage>
        <taxon>Bacteria</taxon>
        <taxon>Pseudomonadati</taxon>
        <taxon>Pseudomonadota</taxon>
        <taxon>Gammaproteobacteria</taxon>
        <taxon>Lysobacterales</taxon>
        <taxon>Rhodanobacteraceae</taxon>
        <taxon>Dokdonella</taxon>
    </lineage>
</organism>
<sequence length="115" mass="12343">MFVKFVLAAATTLATAVLLAPAAHADTLDVQPAKKQHHHKAAYQADAGIGPSRGMSMAQVEKRFGAPVEKLPAAGGDKPRHPTINRWRYNGYTVYFERNRVIHSVPDAVAAAPAS</sequence>
<evidence type="ECO:0000313" key="2">
    <source>
        <dbReference type="EMBL" id="GAA0709343.1"/>
    </source>
</evidence>
<dbReference type="RefSeq" id="WP_343787743.1">
    <property type="nucleotide sequence ID" value="NZ_BAAAEU010000004.1"/>
</dbReference>
<comment type="caution">
    <text evidence="2">The sequence shown here is derived from an EMBL/GenBank/DDBJ whole genome shotgun (WGS) entry which is preliminary data.</text>
</comment>
<dbReference type="Proteomes" id="UP001501523">
    <property type="component" value="Unassembled WGS sequence"/>
</dbReference>
<name>A0ABN1IDS3_9GAMM</name>